<evidence type="ECO:0000313" key="3">
    <source>
        <dbReference type="EMBL" id="CAD7429615.1"/>
    </source>
</evidence>
<sequence length="823" mass="91162">MMCAALYENEWYRARVVSDTPQLLLHYIDYGNTEECLLKNIRNLPLSVTNTPDLATRVRILDGTSTKCLKKPDSILSIRKVGIAPDGVVVVEEKIDGNESLPVGSSCTNQEVQAIVANGYLQSSQEKTIDVTEELQEYFEVIVSEINGPGDYWVQRVQQAKDLIAFQIYLFKKAPECSNLQPEVGLVCLAPFQGGWYRAKVKTLTPLLKIFYVDYGNTLEISHCDLKSLPPMSSLADIPAMAVRVKLVEGTSQNYQNLTVDSKFYIKFIGMTSGDIAYVQMKEADPEIHPKDAQTNVQQEMPPIPVMDEPTEPTVEVPAATAAIKTMQDLPDTFTQVKVSYKNGSTNYWVRLVEQDEIFRRILVELNHAEVNVFIKNPKVGTLVSAYSDGCWCRARVKAVEPHLIVHYIDFGNTEVTTLDNLRPLPETLVQDPDLALKIQLADVTSENYHNLEDDAPLNVKPVGKSEDGSIIVQVEGDNYENKNTTQHSQAAHLPNQALQASLSPSQAPQASLPSSQASQASHPPNQAPQASHPPSHSPKASHPPIQTTQASDQQSQAQHASNTSGQLSKPMALSSIIAKDETMLAEPAGNQQSAFVDTMQDLPETLTQVKVILTNSSSNYWVQRVDQETALNGILLALFNQTLESLSVKLEIGLMCVGYYENHWYRVRVKTLKPQLTVHFVDYGNTETTTSDQLRQLPESLSSEPDLAMRIQLAEGTSEQYQNKRENDLLTVKSVGKLKDGSILVHVEGEDYSTKVEKFVSNSSTEVYVTVANGPCDYWVQTKKCSETARNITLKLNKIVSDCSPVVPKIGLACSALFMGDW</sequence>
<dbReference type="Gene3D" id="2.30.30.140">
    <property type="match status" value="4"/>
</dbReference>
<dbReference type="InterPro" id="IPR002999">
    <property type="entry name" value="Tudor"/>
</dbReference>
<dbReference type="Gene3D" id="2.40.50.90">
    <property type="match status" value="1"/>
</dbReference>
<reference evidence="3" key="1">
    <citation type="submission" date="2020-11" db="EMBL/GenBank/DDBJ databases">
        <authorList>
            <person name="Tran Van P."/>
        </authorList>
    </citation>
    <scope>NUCLEOTIDE SEQUENCE</scope>
</reference>
<protein>
    <recommendedName>
        <fullName evidence="2">Tudor domain-containing protein</fullName>
    </recommendedName>
</protein>
<evidence type="ECO:0000259" key="2">
    <source>
        <dbReference type="PROSITE" id="PS50304"/>
    </source>
</evidence>
<dbReference type="PROSITE" id="PS50304">
    <property type="entry name" value="TUDOR"/>
    <property type="match status" value="4"/>
</dbReference>
<feature type="domain" description="Tudor" evidence="2">
    <location>
        <begin position="1"/>
        <end position="51"/>
    </location>
</feature>
<dbReference type="SUPFAM" id="SSF63748">
    <property type="entry name" value="Tudor/PWWP/MBT"/>
    <property type="match status" value="4"/>
</dbReference>
<dbReference type="Pfam" id="PF00567">
    <property type="entry name" value="TUDOR"/>
    <property type="match status" value="4"/>
</dbReference>
<organism evidence="3">
    <name type="scientific">Timema monikensis</name>
    <dbReference type="NCBI Taxonomy" id="170555"/>
    <lineage>
        <taxon>Eukaryota</taxon>
        <taxon>Metazoa</taxon>
        <taxon>Ecdysozoa</taxon>
        <taxon>Arthropoda</taxon>
        <taxon>Hexapoda</taxon>
        <taxon>Insecta</taxon>
        <taxon>Pterygota</taxon>
        <taxon>Neoptera</taxon>
        <taxon>Polyneoptera</taxon>
        <taxon>Phasmatodea</taxon>
        <taxon>Timematodea</taxon>
        <taxon>Timematoidea</taxon>
        <taxon>Timematidae</taxon>
        <taxon>Timema</taxon>
    </lineage>
</organism>
<feature type="domain" description="Tudor" evidence="2">
    <location>
        <begin position="181"/>
        <end position="236"/>
    </location>
</feature>
<dbReference type="InterPro" id="IPR050621">
    <property type="entry name" value="Tudor_domain_containing"/>
</dbReference>
<dbReference type="PANTHER" id="PTHR22948:SF29">
    <property type="entry name" value="FI02030P-RELATED"/>
    <property type="match status" value="1"/>
</dbReference>
<dbReference type="InterPro" id="IPR035437">
    <property type="entry name" value="SNase_OB-fold_sf"/>
</dbReference>
<feature type="domain" description="Tudor" evidence="2">
    <location>
        <begin position="650"/>
        <end position="705"/>
    </location>
</feature>
<dbReference type="AlphaFoldDB" id="A0A7R9HNQ5"/>
<gene>
    <name evidence="3" type="ORF">TMSB3V08_LOCUS6392</name>
</gene>
<feature type="domain" description="Tudor" evidence="2">
    <location>
        <begin position="377"/>
        <end position="432"/>
    </location>
</feature>
<dbReference type="CDD" id="cd20379">
    <property type="entry name" value="Tudor_dTUD-like"/>
    <property type="match status" value="2"/>
</dbReference>
<feature type="compositionally biased region" description="Low complexity" evidence="1">
    <location>
        <begin position="500"/>
        <end position="559"/>
    </location>
</feature>
<dbReference type="EMBL" id="OB794148">
    <property type="protein sequence ID" value="CAD7429615.1"/>
    <property type="molecule type" value="Genomic_DNA"/>
</dbReference>
<dbReference type="SMART" id="SM00333">
    <property type="entry name" value="TUDOR"/>
    <property type="match status" value="4"/>
</dbReference>
<feature type="region of interest" description="Disordered" evidence="1">
    <location>
        <begin position="500"/>
        <end position="570"/>
    </location>
</feature>
<accession>A0A7R9HNQ5</accession>
<evidence type="ECO:0000256" key="1">
    <source>
        <dbReference type="SAM" id="MobiDB-lite"/>
    </source>
</evidence>
<dbReference type="GO" id="GO:0005737">
    <property type="term" value="C:cytoplasm"/>
    <property type="evidence" value="ECO:0007669"/>
    <property type="project" value="UniProtKB-ARBA"/>
</dbReference>
<proteinExistence type="predicted"/>
<name>A0A7R9HNQ5_9NEOP</name>
<dbReference type="PANTHER" id="PTHR22948">
    <property type="entry name" value="TUDOR DOMAIN CONTAINING PROTEIN"/>
    <property type="match status" value="1"/>
</dbReference>